<proteinExistence type="predicted"/>
<protein>
    <submittedName>
        <fullName evidence="3">Haloalkane dehalogenase</fullName>
        <ecNumber evidence="3">3.8.1.5</ecNumber>
    </submittedName>
</protein>
<comment type="caution">
    <text evidence="3">The sequence shown here is derived from an EMBL/GenBank/DDBJ whole genome shotgun (WGS) entry which is preliminary data.</text>
</comment>
<dbReference type="AlphaFoldDB" id="A0A7X0EZL6"/>
<dbReference type="InterPro" id="IPR000639">
    <property type="entry name" value="Epox_hydrolase-like"/>
</dbReference>
<dbReference type="SUPFAM" id="SSF53474">
    <property type="entry name" value="alpha/beta-Hydrolases"/>
    <property type="match status" value="1"/>
</dbReference>
<dbReference type="PRINTS" id="PR00111">
    <property type="entry name" value="ABHYDROLASE"/>
</dbReference>
<keyword evidence="4" id="KW-1185">Reference proteome</keyword>
<reference evidence="3 4" key="1">
    <citation type="submission" date="2020-08" db="EMBL/GenBank/DDBJ databases">
        <title>Sequencing the genomes of 1000 actinobacteria strains.</title>
        <authorList>
            <person name="Klenk H.-P."/>
        </authorList>
    </citation>
    <scope>NUCLEOTIDE SEQUENCE [LARGE SCALE GENOMIC DNA]</scope>
    <source>
        <strain evidence="3 4">DSM 45913</strain>
    </source>
</reference>
<gene>
    <name evidence="3" type="ORF">FHU36_003395</name>
</gene>
<dbReference type="InterPro" id="IPR029058">
    <property type="entry name" value="AB_hydrolase_fold"/>
</dbReference>
<name>A0A7X0EZL6_9ACTN</name>
<dbReference type="PANTHER" id="PTHR43194:SF2">
    <property type="entry name" value="PEROXISOMAL MEMBRANE PROTEIN LPX1"/>
    <property type="match status" value="1"/>
</dbReference>
<evidence type="ECO:0000256" key="1">
    <source>
        <dbReference type="SAM" id="MobiDB-lite"/>
    </source>
</evidence>
<dbReference type="Pfam" id="PF00561">
    <property type="entry name" value="Abhydrolase_1"/>
    <property type="match status" value="1"/>
</dbReference>
<sequence length="332" mass="36616">MTVYPGYPFTSRWFAPPARGGLRQHYLDEGSGAPLLFVHGNPSWSYLWRRPILALRDAFRCVAPDHIGMGLSDKPAPDRYPHTLASRVADLEALVGHLVGAHAAPERGWTLVVHDWGGPIGLAWAARHPGRVARLVILNTAAFPNPHGERVRPPLRLPLWLLRETALGGWLFRRNAFARGATWRPLGVRRRMPAEVRAAFLAPYDRPAHRVAVQRFVHDIPLRPGDAAWPVLRATGEALEGFAGLPALIAWGLRDPVFDPGILDEWRRRLPAARTVLYPHAGHYVLEDAHEQLVPALRAFLLDTGAAGEPGPGWVSPGTAPSSSVEKHDDHA</sequence>
<accession>A0A7X0EZL6</accession>
<organism evidence="3 4">
    <name type="scientific">Nonomuraea muscovyensis</name>
    <dbReference type="NCBI Taxonomy" id="1124761"/>
    <lineage>
        <taxon>Bacteria</taxon>
        <taxon>Bacillati</taxon>
        <taxon>Actinomycetota</taxon>
        <taxon>Actinomycetes</taxon>
        <taxon>Streptosporangiales</taxon>
        <taxon>Streptosporangiaceae</taxon>
        <taxon>Nonomuraea</taxon>
    </lineage>
</organism>
<evidence type="ECO:0000313" key="3">
    <source>
        <dbReference type="EMBL" id="MBB6346850.1"/>
    </source>
</evidence>
<dbReference type="EC" id="3.8.1.5" evidence="3"/>
<feature type="region of interest" description="Disordered" evidence="1">
    <location>
        <begin position="311"/>
        <end position="332"/>
    </location>
</feature>
<dbReference type="PANTHER" id="PTHR43194">
    <property type="entry name" value="HYDROLASE ALPHA/BETA FOLD FAMILY"/>
    <property type="match status" value="1"/>
</dbReference>
<dbReference type="InterPro" id="IPR050228">
    <property type="entry name" value="Carboxylesterase_BioH"/>
</dbReference>
<evidence type="ECO:0000259" key="2">
    <source>
        <dbReference type="Pfam" id="PF00561"/>
    </source>
</evidence>
<keyword evidence="3" id="KW-0378">Hydrolase</keyword>
<dbReference type="EMBL" id="JACHJB010000002">
    <property type="protein sequence ID" value="MBB6346850.1"/>
    <property type="molecule type" value="Genomic_DNA"/>
</dbReference>
<dbReference type="PRINTS" id="PR00412">
    <property type="entry name" value="EPOXHYDRLASE"/>
</dbReference>
<evidence type="ECO:0000313" key="4">
    <source>
        <dbReference type="Proteomes" id="UP000583800"/>
    </source>
</evidence>
<dbReference type="Proteomes" id="UP000583800">
    <property type="component" value="Unassembled WGS sequence"/>
</dbReference>
<feature type="domain" description="AB hydrolase-1" evidence="2">
    <location>
        <begin position="34"/>
        <end position="288"/>
    </location>
</feature>
<dbReference type="InterPro" id="IPR000073">
    <property type="entry name" value="AB_hydrolase_1"/>
</dbReference>
<dbReference type="Gene3D" id="3.40.50.1820">
    <property type="entry name" value="alpha/beta hydrolase"/>
    <property type="match status" value="1"/>
</dbReference>
<dbReference type="RefSeq" id="WP_221496389.1">
    <property type="nucleotide sequence ID" value="NZ_JACHJB010000002.1"/>
</dbReference>
<dbReference type="GO" id="GO:0018786">
    <property type="term" value="F:haloalkane dehalogenase activity"/>
    <property type="evidence" value="ECO:0007669"/>
    <property type="project" value="UniProtKB-EC"/>
</dbReference>